<comment type="catalytic activity">
    <reaction evidence="4 5">
        <text>L-cysteine + L-glutamate + ATP = gamma-L-glutamyl-L-cysteine + ADP + phosphate + H(+)</text>
        <dbReference type="Rhea" id="RHEA:13285"/>
        <dbReference type="ChEBI" id="CHEBI:15378"/>
        <dbReference type="ChEBI" id="CHEBI:29985"/>
        <dbReference type="ChEBI" id="CHEBI:30616"/>
        <dbReference type="ChEBI" id="CHEBI:35235"/>
        <dbReference type="ChEBI" id="CHEBI:43474"/>
        <dbReference type="ChEBI" id="CHEBI:58173"/>
        <dbReference type="ChEBI" id="CHEBI:456216"/>
        <dbReference type="EC" id="6.3.2.2"/>
    </reaction>
</comment>
<dbReference type="EC" id="6.3.2.2" evidence="5"/>
<dbReference type="EMBL" id="JAFFZN010000009">
    <property type="protein sequence ID" value="MBO8186178.1"/>
    <property type="molecule type" value="Genomic_DNA"/>
</dbReference>
<dbReference type="HAMAP" id="MF_02034">
    <property type="entry name" value="EgtA"/>
    <property type="match status" value="1"/>
</dbReference>
<dbReference type="Gene3D" id="3.30.590.20">
    <property type="match status" value="1"/>
</dbReference>
<evidence type="ECO:0000256" key="2">
    <source>
        <dbReference type="ARBA" id="ARBA00022741"/>
    </source>
</evidence>
<proteinExistence type="inferred from homology"/>
<dbReference type="GO" id="GO:0004357">
    <property type="term" value="F:glutamate-cysteine ligase activity"/>
    <property type="evidence" value="ECO:0007669"/>
    <property type="project" value="UniProtKB-EC"/>
</dbReference>
<keyword evidence="3 5" id="KW-0067">ATP-binding</keyword>
<organism evidence="7 8">
    <name type="scientific">Streptomyces spirodelae</name>
    <dbReference type="NCBI Taxonomy" id="2812904"/>
    <lineage>
        <taxon>Bacteria</taxon>
        <taxon>Bacillati</taxon>
        <taxon>Actinomycetota</taxon>
        <taxon>Actinomycetes</taxon>
        <taxon>Kitasatosporales</taxon>
        <taxon>Streptomycetaceae</taxon>
        <taxon>Streptomyces</taxon>
    </lineage>
</organism>
<accession>A0ABS3WSS1</accession>
<dbReference type="Proteomes" id="UP001518976">
    <property type="component" value="Unassembled WGS sequence"/>
</dbReference>
<keyword evidence="1 5" id="KW-0436">Ligase</keyword>
<evidence type="ECO:0000256" key="3">
    <source>
        <dbReference type="ARBA" id="ARBA00022840"/>
    </source>
</evidence>
<evidence type="ECO:0000256" key="6">
    <source>
        <dbReference type="SAM" id="MobiDB-lite"/>
    </source>
</evidence>
<protein>
    <recommendedName>
        <fullName evidence="5">Glutamate--cysteine ligase EgtA</fullName>
        <ecNumber evidence="5">6.3.2.2</ecNumber>
    </recommendedName>
    <alternativeName>
        <fullName evidence="5">Gamma-glutamylcysteine synthase</fullName>
        <shortName evidence="5">GCS</shortName>
        <shortName evidence="5">Gamma-ECS</shortName>
    </alternativeName>
</protein>
<dbReference type="InterPro" id="IPR006336">
    <property type="entry name" value="GCS2"/>
</dbReference>
<dbReference type="NCBIfam" id="TIGR03444">
    <property type="entry name" value="EgtA_Cys_ligase"/>
    <property type="match status" value="1"/>
</dbReference>
<evidence type="ECO:0000256" key="4">
    <source>
        <dbReference type="ARBA" id="ARBA00048819"/>
    </source>
</evidence>
<dbReference type="Pfam" id="PF04107">
    <property type="entry name" value="GCS2"/>
    <property type="match status" value="1"/>
</dbReference>
<evidence type="ECO:0000256" key="1">
    <source>
        <dbReference type="ARBA" id="ARBA00022598"/>
    </source>
</evidence>
<feature type="region of interest" description="Disordered" evidence="6">
    <location>
        <begin position="46"/>
        <end position="126"/>
    </location>
</feature>
<comment type="pathway">
    <text evidence="5">Amino-acid biosynthesis; ergothioneine biosynthesis.</text>
</comment>
<evidence type="ECO:0000256" key="5">
    <source>
        <dbReference type="HAMAP-Rule" id="MF_02034"/>
    </source>
</evidence>
<sequence>MTGGRGEHASEPLSEAAALAYVHGICFKTGPPRRVGVELEWLVRPLPPADAGSHGHRAPRQHAPEAATAEAATAGPATTEAATTEATTEATTAQHPLHQRPPHGPLPHQHRPRPSPPPQAVPRTRPGERIGASALRAAAEALREAPLTSAISLEPGGQLEFSSQPAGSLAACVRAVSADLAAARTQLRRHGIALVGHGLDTRPPLRLLEDPRYRAMEAYFDRTGPAGRAMMCSSASVQICLDAGTAEPGPFGLGRRWLLAHLLGAVLTAAFANSPATEGPWSGWRSARQGVWASLDGYRNLAPPESGGNPRRTWARYALDAPLLCVRTPDGPWTVPGDGMTFRQWIRRSTRAGPARQRLRPPGLDDLVYHLTTLFPPVRPRGHLELRMIDAQPGPDGWIVPLAVTTALFDDAQASESAYRVVKPLADLATLGPAPRNALWERAARDGLSDPELHAAARECFDLARRALPRLGAGGRARAAVEEFTARYVVPGRCPADDLLDTHETAPGQQGEPW</sequence>
<name>A0ABS3WSS1_9ACTN</name>
<keyword evidence="8" id="KW-1185">Reference proteome</keyword>
<dbReference type="PANTHER" id="PTHR34378:SF1">
    <property type="entry name" value="GLUTAMATE--CYSTEINE LIGASE, CHLOROPLASTIC"/>
    <property type="match status" value="1"/>
</dbReference>
<keyword evidence="2 5" id="KW-0547">Nucleotide-binding</keyword>
<comment type="function">
    <text evidence="5">Catalyzes the synthesis of gamma-glutamylcysteine (gamma-GC). This compound is used as substrate for the biosynthesis of the low-molecular thiol compound ergothioneine.</text>
</comment>
<dbReference type="InterPro" id="IPR014746">
    <property type="entry name" value="Gln_synth/guanido_kin_cat_dom"/>
</dbReference>
<feature type="compositionally biased region" description="Low complexity" evidence="6">
    <location>
        <begin position="64"/>
        <end position="93"/>
    </location>
</feature>
<dbReference type="PANTHER" id="PTHR34378">
    <property type="entry name" value="GLUTAMATE--CYSTEINE LIGASE, CHLOROPLASTIC"/>
    <property type="match status" value="1"/>
</dbReference>
<reference evidence="7 8" key="1">
    <citation type="submission" date="2021-02" db="EMBL/GenBank/DDBJ databases">
        <title>Streptomyces spirodelae sp. nov., isolated from duckweed.</title>
        <authorList>
            <person name="Saimee Y."/>
            <person name="Duangmal K."/>
        </authorList>
    </citation>
    <scope>NUCLEOTIDE SEQUENCE [LARGE SCALE GENOMIC DNA]</scope>
    <source>
        <strain evidence="7 8">DW4-2</strain>
    </source>
</reference>
<comment type="caution">
    <text evidence="7">The sequence shown here is derived from an EMBL/GenBank/DDBJ whole genome shotgun (WGS) entry which is preliminary data.</text>
</comment>
<dbReference type="InterPro" id="IPR035434">
    <property type="entry name" value="GCL_bact_plant"/>
</dbReference>
<dbReference type="RefSeq" id="WP_209264982.1">
    <property type="nucleotide sequence ID" value="NZ_JAFFZN010000009.1"/>
</dbReference>
<dbReference type="SUPFAM" id="SSF55931">
    <property type="entry name" value="Glutamine synthetase/guanido kinase"/>
    <property type="match status" value="1"/>
</dbReference>
<gene>
    <name evidence="5 7" type="primary">egtA</name>
    <name evidence="7" type="ORF">JW592_11970</name>
</gene>
<comment type="similarity">
    <text evidence="5">Belongs to the glutamate--cysteine ligase type 2 family. EgtA subfamily.</text>
</comment>
<evidence type="ECO:0000313" key="8">
    <source>
        <dbReference type="Proteomes" id="UP001518976"/>
    </source>
</evidence>
<evidence type="ECO:0000313" key="7">
    <source>
        <dbReference type="EMBL" id="MBO8186178.1"/>
    </source>
</evidence>
<dbReference type="InterPro" id="IPR017809">
    <property type="entry name" value="EgtA_Actinobacteria"/>
</dbReference>